<feature type="repeat" description="TPR" evidence="1">
    <location>
        <begin position="538"/>
        <end position="571"/>
    </location>
</feature>
<dbReference type="PROSITE" id="PS50005">
    <property type="entry name" value="TPR"/>
    <property type="match status" value="5"/>
</dbReference>
<dbReference type="AlphaFoldDB" id="A3U4F7"/>
<evidence type="ECO:0000256" key="1">
    <source>
        <dbReference type="PROSITE-ProRule" id="PRU00339"/>
    </source>
</evidence>
<dbReference type="RefSeq" id="WP_013185806.1">
    <property type="nucleotide sequence ID" value="NC_014230.1"/>
</dbReference>
<name>A3U4F7_CROAH</name>
<evidence type="ECO:0000313" key="3">
    <source>
        <dbReference type="EMBL" id="EAP87124.1"/>
    </source>
</evidence>
<gene>
    <name evidence="3" type="ordered locus">CA2559_00175</name>
</gene>
<organism evidence="3 4">
    <name type="scientific">Croceibacter atlanticus (strain ATCC BAA-628 / JCM 21780 / CIP 108009 / IAM 15332 / KCTC 12090 / HTCC2559)</name>
    <dbReference type="NCBI Taxonomy" id="216432"/>
    <lineage>
        <taxon>Bacteria</taxon>
        <taxon>Pseudomonadati</taxon>
        <taxon>Bacteroidota</taxon>
        <taxon>Flavobacteriia</taxon>
        <taxon>Flavobacteriales</taxon>
        <taxon>Flavobacteriaceae</taxon>
        <taxon>Croceibacter</taxon>
    </lineage>
</organism>
<dbReference type="eggNOG" id="COG0457">
    <property type="taxonomic scope" value="Bacteria"/>
</dbReference>
<feature type="repeat" description="TPR" evidence="1">
    <location>
        <begin position="610"/>
        <end position="643"/>
    </location>
</feature>
<feature type="chain" id="PRO_5002660393" evidence="2">
    <location>
        <begin position="22"/>
        <end position="1006"/>
    </location>
</feature>
<dbReference type="SUPFAM" id="SSF48452">
    <property type="entry name" value="TPR-like"/>
    <property type="match status" value="3"/>
</dbReference>
<evidence type="ECO:0000313" key="4">
    <source>
        <dbReference type="Proteomes" id="UP000002297"/>
    </source>
</evidence>
<dbReference type="STRING" id="216432.CA2559_00175"/>
<accession>A3U4F7</accession>
<dbReference type="SMART" id="SM00028">
    <property type="entry name" value="TPR"/>
    <property type="match status" value="13"/>
</dbReference>
<feature type="signal peptide" evidence="2">
    <location>
        <begin position="1"/>
        <end position="21"/>
    </location>
</feature>
<dbReference type="HOGENOM" id="CLU_011828_0_0_10"/>
<reference evidence="3 4" key="1">
    <citation type="journal article" date="2010" name="J. Bacteriol.">
        <title>The complete genome sequence of Croceibacter atlanticus HTCC2559T.</title>
        <authorList>
            <person name="Oh H.M."/>
            <person name="Kang I."/>
            <person name="Ferriera S."/>
            <person name="Giovannoni S.J."/>
            <person name="Cho J.C."/>
        </authorList>
    </citation>
    <scope>NUCLEOTIDE SEQUENCE [LARGE SCALE GENOMIC DNA]</scope>
    <source>
        <strain evidence="4">ATCC BAA-628 / HTCC2559 / KCTC 12090</strain>
    </source>
</reference>
<dbReference type="GeneID" id="89451848"/>
<dbReference type="InterPro" id="IPR011990">
    <property type="entry name" value="TPR-like_helical_dom_sf"/>
</dbReference>
<proteinExistence type="predicted"/>
<protein>
    <submittedName>
        <fullName evidence="3">TPR-domain containing protein</fullName>
    </submittedName>
</protein>
<dbReference type="OrthoDB" id="9814448at2"/>
<feature type="repeat" description="TPR" evidence="1">
    <location>
        <begin position="501"/>
        <end position="534"/>
    </location>
</feature>
<evidence type="ECO:0000256" key="2">
    <source>
        <dbReference type="SAM" id="SignalP"/>
    </source>
</evidence>
<sequence length="1006" mass="115444">MKLPKILVILSFGLLLHTASAQQTAVFTNQYVAYEQALSLYDNNQFAAAQQQFEKVKLTTEDGTVEANCSYYIANCAVRLNQQGADDLMQDFVDRYPTSTKRNSAFSDVANYYFENGQYSRARKWYDQVNQSNLSNSEKEKFNFNYGYTLFQNKRFDDAKSYMNKVRDSKEYGAQAKYYLGFMAYEGDDYQEADELFEEVKGNDRYEKNLSYFQADMNFKLGKFEKAVAEGKAQLAKSNPKEKSQLNKIIGESYFNLGNYAEAVPYLKEYRGTRGKWNNTDYYQLGYAYYKQGEFDNAISEFNKIVDGKNAVAQNAYYHLAESYLKLDQKQQALNAFKNASEMEFDNAIKKDALLNYAKLSYEIGNSYESTPKVLTRYLETYPDTAEKTELQNLLIDSYITSKNYAEAMELLESSRDFDNKVAYQKVAFYRGIELYNEDNYTEAKTYFEKSLSEPRDASFTARATYWNAETDYNLNNFQDALIGYKEFQGMSAASQTEAYKNLDYNLGYAYFKQKDYEQAISYFKKYSETSSDTSRKKDAFLRLGDTYFVTSKYWPAMESYNDAIALGGKSADYAAFQKAISYGFVNKNDRKIEDLTSFLNQFSRSTYRDDALYELGNTYVAIGNTQEGIKAYNRLIRDVPKSSYVSKALLKQGLIYYNSDRGNEALEKFKKVAADFPGTAQADQAVKTARLIYVDLGRTSEYANWVKTLDFVNVTDADLDNTTYEAAEQQYRQENANAALRGFENYLEEFPNGLHALQSHFYLAQLQFKDNKKEESISHYKFVLTKERNEFTEQSLAQLSQIYLEKSNYKDAIPVLKRLETEADFPQNIVFAQSNLMKSYYQQDNYEQAVSYAENVLANSSIDTKVKNDAHIIIARSAMKTGDEAKAKTAYATVQKTATGKLAAEALYYDAYFKNKAGNYKASNESVQTLAKEYSGYKEYSVKSLLVMAKNFYALEDAYQATYILENIINNFTDYPTVVDEAKAELIKIKTEEAKTNADVNTNGN</sequence>
<dbReference type="PANTHER" id="PTHR12558:SF13">
    <property type="entry name" value="CELL DIVISION CYCLE PROTEIN 27 HOMOLOG"/>
    <property type="match status" value="1"/>
</dbReference>
<keyword evidence="4" id="KW-1185">Reference proteome</keyword>
<dbReference type="PANTHER" id="PTHR12558">
    <property type="entry name" value="CELL DIVISION CYCLE 16,23,27"/>
    <property type="match status" value="1"/>
</dbReference>
<dbReference type="SUPFAM" id="SSF81901">
    <property type="entry name" value="HCP-like"/>
    <property type="match status" value="1"/>
</dbReference>
<dbReference type="Gene3D" id="1.25.40.10">
    <property type="entry name" value="Tetratricopeptide repeat domain"/>
    <property type="match status" value="7"/>
</dbReference>
<feature type="repeat" description="TPR" evidence="1">
    <location>
        <begin position="279"/>
        <end position="312"/>
    </location>
</feature>
<keyword evidence="1" id="KW-0802">TPR repeat</keyword>
<dbReference type="Pfam" id="PF13181">
    <property type="entry name" value="TPR_8"/>
    <property type="match status" value="1"/>
</dbReference>
<dbReference type="KEGG" id="cat:CA2559_00175"/>
<dbReference type="Pfam" id="PF12895">
    <property type="entry name" value="ANAPC3"/>
    <property type="match status" value="1"/>
</dbReference>
<dbReference type="eggNOG" id="COG2956">
    <property type="taxonomic scope" value="Bacteria"/>
</dbReference>
<dbReference type="InterPro" id="IPR019734">
    <property type="entry name" value="TPR_rpt"/>
</dbReference>
<dbReference type="eggNOG" id="COG1729">
    <property type="taxonomic scope" value="Bacteria"/>
</dbReference>
<dbReference type="EMBL" id="CP002046">
    <property type="protein sequence ID" value="EAP87124.1"/>
    <property type="molecule type" value="Genomic_DNA"/>
</dbReference>
<dbReference type="Pfam" id="PF13174">
    <property type="entry name" value="TPR_6"/>
    <property type="match status" value="3"/>
</dbReference>
<feature type="repeat" description="TPR" evidence="1">
    <location>
        <begin position="314"/>
        <end position="347"/>
    </location>
</feature>
<dbReference type="Proteomes" id="UP000002297">
    <property type="component" value="Chromosome"/>
</dbReference>
<keyword evidence="2" id="KW-0732">Signal</keyword>